<dbReference type="Proteomes" id="UP000199296">
    <property type="component" value="Unassembled WGS sequence"/>
</dbReference>
<protein>
    <recommendedName>
        <fullName evidence="3">Outer membrane protein beta-barrel domain-containing protein</fullName>
    </recommendedName>
</protein>
<name>A0A1G7X6Q4_9FLAO</name>
<evidence type="ECO:0000313" key="1">
    <source>
        <dbReference type="EMBL" id="SDG79854.1"/>
    </source>
</evidence>
<evidence type="ECO:0000313" key="2">
    <source>
        <dbReference type="Proteomes" id="UP000199296"/>
    </source>
</evidence>
<dbReference type="OrthoDB" id="1142271at2"/>
<dbReference type="RefSeq" id="WP_093368050.1">
    <property type="nucleotide sequence ID" value="NZ_FNCW01000007.1"/>
</dbReference>
<evidence type="ECO:0008006" key="3">
    <source>
        <dbReference type="Google" id="ProtNLM"/>
    </source>
</evidence>
<reference evidence="1 2" key="1">
    <citation type="submission" date="2016-10" db="EMBL/GenBank/DDBJ databases">
        <authorList>
            <person name="de Groot N.N."/>
        </authorList>
    </citation>
    <scope>NUCLEOTIDE SEQUENCE [LARGE SCALE GENOMIC DNA]</scope>
    <source>
        <strain evidence="1 2">DSM 19803</strain>
    </source>
</reference>
<sequence>MKLKLYPVFVFLVFSTIGYNTEATAQIYHEVSLMAGPVSFRGDYGLRGDSETIANNIGFGVGINHFLNFAYTDFISYYPRQHFKVRSSLIYHSTSLNHYGSLADKNNQAGLQLRSMFGEANVLEVGSGLEYYLMRIRDYERNTNTFTPYAGLGLNIVYYSPVAATTLEDGLGLPDTTFPTFLADPGEEPAFTNESNITFSANFQGGVKYKVGRRSDIYAELRWHYYFSDYVDGLKPIGDQNIYDDWMFWFTFGYAYTFD</sequence>
<organism evidence="1 2">
    <name type="scientific">Psychroflexus sediminis</name>
    <dbReference type="NCBI Taxonomy" id="470826"/>
    <lineage>
        <taxon>Bacteria</taxon>
        <taxon>Pseudomonadati</taxon>
        <taxon>Bacteroidota</taxon>
        <taxon>Flavobacteriia</taxon>
        <taxon>Flavobacteriales</taxon>
        <taxon>Flavobacteriaceae</taxon>
        <taxon>Psychroflexus</taxon>
    </lineage>
</organism>
<dbReference type="SUPFAM" id="SSF56925">
    <property type="entry name" value="OMPA-like"/>
    <property type="match status" value="1"/>
</dbReference>
<proteinExistence type="predicted"/>
<accession>A0A1G7X6Q4</accession>
<dbReference type="STRING" id="470826.SAMN04488027_107125"/>
<dbReference type="NCBIfam" id="NF047659">
    <property type="entry name" value="THC0290_0291_fam"/>
    <property type="match status" value="1"/>
</dbReference>
<dbReference type="AlphaFoldDB" id="A0A1G7X6Q4"/>
<gene>
    <name evidence="1" type="ORF">SAMN04488027_107125</name>
</gene>
<dbReference type="Gene3D" id="2.40.160.20">
    <property type="match status" value="1"/>
</dbReference>
<keyword evidence="2" id="KW-1185">Reference proteome</keyword>
<dbReference type="InterPro" id="IPR011250">
    <property type="entry name" value="OMP/PagP_B-barrel"/>
</dbReference>
<dbReference type="EMBL" id="FNCW01000007">
    <property type="protein sequence ID" value="SDG79854.1"/>
    <property type="molecule type" value="Genomic_DNA"/>
</dbReference>